<comment type="caution">
    <text evidence="2">The sequence shown here is derived from an EMBL/GenBank/DDBJ whole genome shotgun (WGS) entry which is preliminary data.</text>
</comment>
<evidence type="ECO:0000313" key="3">
    <source>
        <dbReference type="Proteomes" id="UP000019140"/>
    </source>
</evidence>
<dbReference type="InterPro" id="IPR043734">
    <property type="entry name" value="DUF5678"/>
</dbReference>
<sequence length="63" mass="7048">MIPMDDLKFQEQYGGQYVACQDGHVIASAPTYDELSDHLDALGAEENDLIVEYVEPVATIRVY</sequence>
<dbReference type="AlphaFoldDB" id="W4MA62"/>
<protein>
    <recommendedName>
        <fullName evidence="1">DUF5678 domain-containing protein</fullName>
    </recommendedName>
</protein>
<evidence type="ECO:0000259" key="1">
    <source>
        <dbReference type="Pfam" id="PF18929"/>
    </source>
</evidence>
<reference evidence="2 3" key="1">
    <citation type="journal article" date="2014" name="Nature">
        <title>An environmental bacterial taxon with a large and distinct metabolic repertoire.</title>
        <authorList>
            <person name="Wilson M.C."/>
            <person name="Mori T."/>
            <person name="Ruckert C."/>
            <person name="Uria A.R."/>
            <person name="Helf M.J."/>
            <person name="Takada K."/>
            <person name="Gernert C."/>
            <person name="Steffens U.A."/>
            <person name="Heycke N."/>
            <person name="Schmitt S."/>
            <person name="Rinke C."/>
            <person name="Helfrich E.J."/>
            <person name="Brachmann A.O."/>
            <person name="Gurgui C."/>
            <person name="Wakimoto T."/>
            <person name="Kracht M."/>
            <person name="Crusemann M."/>
            <person name="Hentschel U."/>
            <person name="Abe I."/>
            <person name="Matsunaga S."/>
            <person name="Kalinowski J."/>
            <person name="Takeyama H."/>
            <person name="Piel J."/>
        </authorList>
    </citation>
    <scope>NUCLEOTIDE SEQUENCE [LARGE SCALE GENOMIC DNA]</scope>
    <source>
        <strain evidence="3">TSY2</strain>
    </source>
</reference>
<dbReference type="Pfam" id="PF18929">
    <property type="entry name" value="DUF5678"/>
    <property type="match status" value="1"/>
</dbReference>
<dbReference type="HOGENOM" id="CLU_2877412_0_0_7"/>
<name>W4MA62_9BACT</name>
<evidence type="ECO:0000313" key="2">
    <source>
        <dbReference type="EMBL" id="ETX07080.1"/>
    </source>
</evidence>
<gene>
    <name evidence="2" type="ORF">ETSY2_13290</name>
</gene>
<feature type="domain" description="DUF5678" evidence="1">
    <location>
        <begin position="9"/>
        <end position="56"/>
    </location>
</feature>
<keyword evidence="3" id="KW-1185">Reference proteome</keyword>
<dbReference type="Proteomes" id="UP000019140">
    <property type="component" value="Unassembled WGS sequence"/>
</dbReference>
<dbReference type="EMBL" id="AZHX01000535">
    <property type="protein sequence ID" value="ETX07080.1"/>
    <property type="molecule type" value="Genomic_DNA"/>
</dbReference>
<organism evidence="2 3">
    <name type="scientific">Candidatus Entotheonella gemina</name>
    <dbReference type="NCBI Taxonomy" id="1429439"/>
    <lineage>
        <taxon>Bacteria</taxon>
        <taxon>Pseudomonadati</taxon>
        <taxon>Nitrospinota/Tectimicrobiota group</taxon>
        <taxon>Candidatus Tectimicrobiota</taxon>
        <taxon>Candidatus Entotheonellia</taxon>
        <taxon>Candidatus Entotheonellales</taxon>
        <taxon>Candidatus Entotheonellaceae</taxon>
        <taxon>Candidatus Entotheonella</taxon>
    </lineage>
</organism>
<accession>W4MA62</accession>
<proteinExistence type="predicted"/>